<dbReference type="PATRIC" id="fig|1702214.3.peg.180"/>
<keyword evidence="2" id="KW-1185">Reference proteome</keyword>
<gene>
    <name evidence="1" type="ORF">AL399_05675</name>
</gene>
<proteinExistence type="predicted"/>
<reference evidence="1" key="1">
    <citation type="submission" date="2015-08" db="EMBL/GenBank/DDBJ databases">
        <title>Candidatus Bacteriodes Periocalifornicus.</title>
        <authorList>
            <person name="McLean J.S."/>
            <person name="Kelley S."/>
        </authorList>
    </citation>
    <scope>NUCLEOTIDE SEQUENCE [LARGE SCALE GENOMIC DNA]</scope>
    <source>
        <strain evidence="1">12B</strain>
    </source>
</reference>
<dbReference type="Proteomes" id="UP000054172">
    <property type="component" value="Unassembled WGS sequence"/>
</dbReference>
<sequence>MAIAIPHRPRYRSRGRTIHYLVDGVMVIRTRPTKVTDPKTALQRRQRLRMRVASHFLASFRDMVELGFAPELKDNYRQVGGYQIALGQLMREALRSEGERVMVDLPRVRLSEGRTNPMLELRASVRAGVLRLGWTGKLPRRCESILVGIWSREKAKSLCLNLPSSGVGSGISIPLPSGWDMDSLDVWAAPWAPGEHGRYDSLYTAAVPTRPIGQPSAPGKMPSASLADLASPLGEWPRPKPLEPRRIMIVDVYSGRRRRR</sequence>
<evidence type="ECO:0000313" key="1">
    <source>
        <dbReference type="EMBL" id="KQM08758.1"/>
    </source>
</evidence>
<dbReference type="AlphaFoldDB" id="A0A0Q4B8R4"/>
<evidence type="ECO:0000313" key="2">
    <source>
        <dbReference type="Proteomes" id="UP000054172"/>
    </source>
</evidence>
<dbReference type="EMBL" id="LIIK01000023">
    <property type="protein sequence ID" value="KQM08758.1"/>
    <property type="molecule type" value="Genomic_DNA"/>
</dbReference>
<accession>A0A0Q4B8R4</accession>
<comment type="caution">
    <text evidence="1">The sequence shown here is derived from an EMBL/GenBank/DDBJ whole genome shotgun (WGS) entry which is preliminary data.</text>
</comment>
<organism evidence="1 2">
    <name type="scientific">Candidatus [Bacteroides] periocalifornicus</name>
    <dbReference type="NCBI Taxonomy" id="1702214"/>
    <lineage>
        <taxon>Bacteria</taxon>
        <taxon>Pseudomonadati</taxon>
        <taxon>Bacteroidota</taxon>
    </lineage>
</organism>
<name>A0A0Q4B8R4_9BACT</name>
<protein>
    <submittedName>
        <fullName evidence="1">Uncharacterized protein</fullName>
    </submittedName>
</protein>